<dbReference type="EMBL" id="HG793128">
    <property type="protein sequence ID" value="CDK27547.1"/>
    <property type="molecule type" value="Genomic_DNA"/>
</dbReference>
<dbReference type="Proteomes" id="UP000019384">
    <property type="component" value="Unassembled WGS sequence"/>
</dbReference>
<evidence type="ECO:0000313" key="1">
    <source>
        <dbReference type="EMBL" id="CDK27547.1"/>
    </source>
</evidence>
<dbReference type="OrthoDB" id="4079943at2759"/>
<sequence length="351" mass="39651">MSFNFQCLPRELQLGVLKKCDSTTLTRLLKTDSDTRALGLYSLNQRVAEVTGLTSCGSSQTICDSGLWSDAFTNADKEGENSTHTTRRQPSQIEQVCVEHTQNLFISVFSPQISERSAACQMYETKCLNSSAVSPVHSRDDSKGSSDMTRDIDAAQLIDLLKNMEAEIDERQTEKLSYYSTNRLNSKRDRNRNTAKENHMMSSVFQLGSLKSLRDPLSTANPNEKFEDKTQPTDNELHVLVDEDSAAVKFRFEISVKLADGQTITLLSRSERIQKQWSEDDSTHFLCSPRGEFCISFKLRKGEEVPPRSPYDYECVTNYYIDFQSFCINNCYLISCYEQALAKTKGLAAST</sequence>
<dbReference type="GeneID" id="34520928"/>
<reference evidence="1" key="2">
    <citation type="submission" date="2014-02" db="EMBL/GenBank/DDBJ databases">
        <title>Complete DNA sequence of /Kuraishia capsulata/ illustrates novel genomic features among budding yeasts (/Saccharomycotina/).</title>
        <authorList>
            <person name="Morales L."/>
            <person name="Noel B."/>
            <person name="Porcel B."/>
            <person name="Marcet-Houben M."/>
            <person name="Hullo M-F."/>
            <person name="Sacerdot C."/>
            <person name="Tekaia F."/>
            <person name="Leh-Louis V."/>
            <person name="Despons L."/>
            <person name="Khanna V."/>
            <person name="Aury J-M."/>
            <person name="Barbe V."/>
            <person name="Couloux A."/>
            <person name="Labadie K."/>
            <person name="Pelletier E."/>
            <person name="Souciet J-L."/>
            <person name="Boekhout T."/>
            <person name="Gabaldon T."/>
            <person name="Wincker P."/>
            <person name="Dujon B."/>
        </authorList>
    </citation>
    <scope>NUCLEOTIDE SEQUENCE</scope>
    <source>
        <strain evidence="1">CBS 1993</strain>
    </source>
</reference>
<accession>W6MQL0</accession>
<reference evidence="1" key="1">
    <citation type="submission" date="2013-12" db="EMBL/GenBank/DDBJ databases">
        <authorList>
            <person name="Genoscope - CEA"/>
        </authorList>
    </citation>
    <scope>NUCLEOTIDE SEQUENCE</scope>
    <source>
        <strain evidence="1">CBS 1993</strain>
    </source>
</reference>
<protein>
    <submittedName>
        <fullName evidence="1">Uncharacterized protein</fullName>
    </submittedName>
</protein>
<name>W6MQL0_9ASCO</name>
<keyword evidence="2" id="KW-1185">Reference proteome</keyword>
<dbReference type="HOGENOM" id="CLU_790030_0_0_1"/>
<gene>
    <name evidence="1" type="ORF">KUCA_T00003525001</name>
</gene>
<proteinExistence type="predicted"/>
<dbReference type="AlphaFoldDB" id="W6MQL0"/>
<dbReference type="RefSeq" id="XP_022459540.1">
    <property type="nucleotide sequence ID" value="XM_022601948.1"/>
</dbReference>
<organism evidence="1 2">
    <name type="scientific">Kuraishia capsulata CBS 1993</name>
    <dbReference type="NCBI Taxonomy" id="1382522"/>
    <lineage>
        <taxon>Eukaryota</taxon>
        <taxon>Fungi</taxon>
        <taxon>Dikarya</taxon>
        <taxon>Ascomycota</taxon>
        <taxon>Saccharomycotina</taxon>
        <taxon>Pichiomycetes</taxon>
        <taxon>Pichiales</taxon>
        <taxon>Pichiaceae</taxon>
        <taxon>Kuraishia</taxon>
    </lineage>
</organism>
<evidence type="ECO:0000313" key="2">
    <source>
        <dbReference type="Proteomes" id="UP000019384"/>
    </source>
</evidence>